<protein>
    <recommendedName>
        <fullName evidence="1">Guanylate cyclase domain-containing protein</fullName>
    </recommendedName>
</protein>
<dbReference type="SMART" id="SM00044">
    <property type="entry name" value="CYCc"/>
    <property type="match status" value="1"/>
</dbReference>
<dbReference type="AlphaFoldDB" id="A0A1B2EMQ9"/>
<dbReference type="Gene3D" id="3.30.70.1230">
    <property type="entry name" value="Nucleotide cyclase"/>
    <property type="match status" value="1"/>
</dbReference>
<dbReference type="PROSITE" id="PS50125">
    <property type="entry name" value="GUANYLATE_CYCLASE_2"/>
    <property type="match status" value="1"/>
</dbReference>
<dbReference type="Pfam" id="PF00211">
    <property type="entry name" value="Guanylate_cyc"/>
    <property type="match status" value="1"/>
</dbReference>
<dbReference type="GO" id="GO:0035556">
    <property type="term" value="P:intracellular signal transduction"/>
    <property type="evidence" value="ECO:0007669"/>
    <property type="project" value="InterPro"/>
</dbReference>
<feature type="domain" description="Guanylate cyclase" evidence="1">
    <location>
        <begin position="14"/>
        <end position="128"/>
    </location>
</feature>
<dbReference type="OrthoDB" id="9807521at2"/>
<dbReference type="SUPFAM" id="SSF55073">
    <property type="entry name" value="Nucleotide cyclase"/>
    <property type="match status" value="1"/>
</dbReference>
<dbReference type="PANTHER" id="PTHR43081">
    <property type="entry name" value="ADENYLATE CYCLASE, TERMINAL-DIFFERENTIATION SPECIFIC-RELATED"/>
    <property type="match status" value="1"/>
</dbReference>
<dbReference type="CDD" id="cd07302">
    <property type="entry name" value="CHD"/>
    <property type="match status" value="1"/>
</dbReference>
<gene>
    <name evidence="2" type="ORF">BB934_26140</name>
</gene>
<dbReference type="InterPro" id="IPR001054">
    <property type="entry name" value="A/G_cyclase"/>
</dbReference>
<dbReference type="InterPro" id="IPR011990">
    <property type="entry name" value="TPR-like_helical_dom_sf"/>
</dbReference>
<dbReference type="InterPro" id="IPR029787">
    <property type="entry name" value="Nucleotide_cyclase"/>
</dbReference>
<dbReference type="Gene3D" id="3.40.50.10070">
    <property type="entry name" value="TolB, N-terminal domain"/>
    <property type="match status" value="1"/>
</dbReference>
<dbReference type="GO" id="GO:0006171">
    <property type="term" value="P:cAMP biosynthetic process"/>
    <property type="evidence" value="ECO:0007669"/>
    <property type="project" value="TreeGrafter"/>
</dbReference>
<dbReference type="KEGG" id="moc:BB934_26140"/>
<dbReference type="InterPro" id="IPR050697">
    <property type="entry name" value="Adenylyl/Guanylyl_Cyclase_3/4"/>
</dbReference>
<evidence type="ECO:0000259" key="1">
    <source>
        <dbReference type="PROSITE" id="PS50125"/>
    </source>
</evidence>
<organism evidence="2">
    <name type="scientific">Microvirga ossetica</name>
    <dbReference type="NCBI Taxonomy" id="1882682"/>
    <lineage>
        <taxon>Bacteria</taxon>
        <taxon>Pseudomonadati</taxon>
        <taxon>Pseudomonadota</taxon>
        <taxon>Alphaproteobacteria</taxon>
        <taxon>Hyphomicrobiales</taxon>
        <taxon>Methylobacteriaceae</taxon>
        <taxon>Microvirga</taxon>
    </lineage>
</organism>
<name>A0A1B2EMQ9_9HYPH</name>
<dbReference type="SUPFAM" id="SSF48452">
    <property type="entry name" value="TPR-like"/>
    <property type="match status" value="1"/>
</dbReference>
<dbReference type="RefSeq" id="WP_157934327.1">
    <property type="nucleotide sequence ID" value="NZ_CP016616.1"/>
</dbReference>
<dbReference type="EMBL" id="CP016616">
    <property type="protein sequence ID" value="ANY81266.1"/>
    <property type="molecule type" value="Genomic_DNA"/>
</dbReference>
<reference evidence="2" key="1">
    <citation type="submission" date="2016-07" db="EMBL/GenBank/DDBJ databases">
        <title>Microvirga ossetica sp. nov. a new species of rhizobia isolated from root nodules of the legume species Vicia alpestris Steven originated from North Ossetia region in the Caucasus.</title>
        <authorList>
            <person name="Safronova V.I."/>
            <person name="Kuznetsova I.G."/>
            <person name="Sazanova A.L."/>
            <person name="Belimov A."/>
            <person name="Andronov E."/>
            <person name="Osledkin Y.S."/>
            <person name="Onishchuk O.P."/>
            <person name="Kurchak O.N."/>
            <person name="Shaposhnikov A.I."/>
            <person name="Willems A."/>
            <person name="Tikhonovich I.A."/>
        </authorList>
    </citation>
    <scope>NUCLEOTIDE SEQUENCE [LARGE SCALE GENOMIC DNA]</scope>
    <source>
        <strain evidence="2">V5/3M</strain>
    </source>
</reference>
<dbReference type="PANTHER" id="PTHR43081:SF19">
    <property type="entry name" value="PH-SENSITIVE ADENYLATE CYCLASE RV1264"/>
    <property type="match status" value="1"/>
</dbReference>
<dbReference type="Gene3D" id="1.25.40.10">
    <property type="entry name" value="Tetratricopeptide repeat domain"/>
    <property type="match status" value="1"/>
</dbReference>
<evidence type="ECO:0000313" key="2">
    <source>
        <dbReference type="EMBL" id="ANY81266.1"/>
    </source>
</evidence>
<accession>A0A1B2EMQ9</accession>
<proteinExistence type="predicted"/>
<dbReference type="GO" id="GO:0004016">
    <property type="term" value="F:adenylate cyclase activity"/>
    <property type="evidence" value="ECO:0007669"/>
    <property type="project" value="UniProtKB-ARBA"/>
</dbReference>
<sequence length="592" mass="65029">MPPQEPRLARRLAAILTADVAGYARLTGADESGTLRMLAAHREIMDRTIGEYGGRIANTAGDSVVAEFPSVVDAVQCAVAVQDRLNATDGDTPESRRLRFRIGVHLGDVVVRNGDVLGDAVNIGARLQSLAEPGGVCISGTAYDYVHKALPLTYADLGPQAVKSIEEPIRAYLVGPAAPEQPPPLPSSHAFRLLPLPDKPSLAVLPFANLGGDPEQEYLVDGITDEIITALARVRWFFVIAGSSSFTFKGRAIDVKQVGRELGVRYVLEGSVRRAGQRLRITGQLLEAETGSHLWADRYEGSMEDVFEFQDRITESVVGAIEPRLRVAEMERARRKRPDSLTAYDRFLRALSQFYLASRDGTAATLRLIEETIRLDPDYGPPYALGAQCHVYYITQGWTDDRERNRAEGERLAHAALECDRDDPTVLWMAGHALGFLTRDYDTALALLDRSLALNPNSASAYCFSAWSRCCAGFPEIAIPQVQAALRLSPIDRNIFMFQSALAVAYCMTGQHEKAVEWGQRAVQEQPRWTGSYRPLASSLAHLGRIEEARATMARLLGIDPAFSLDFIRQVYMPAAGRDTFMAGLRLAGVPE</sequence>